<dbReference type="EMBL" id="MN739300">
    <property type="protein sequence ID" value="QHS97563.1"/>
    <property type="molecule type" value="Genomic_DNA"/>
</dbReference>
<organism evidence="6">
    <name type="scientific">viral metagenome</name>
    <dbReference type="NCBI Taxonomy" id="1070528"/>
    <lineage>
        <taxon>unclassified sequences</taxon>
        <taxon>metagenomes</taxon>
        <taxon>organismal metagenomes</taxon>
    </lineage>
</organism>
<name>A0A6C0C1X7_9ZZZZ</name>
<dbReference type="PROSITE" id="PS00108">
    <property type="entry name" value="PROTEIN_KINASE_ST"/>
    <property type="match status" value="1"/>
</dbReference>
<evidence type="ECO:0000256" key="1">
    <source>
        <dbReference type="ARBA" id="ARBA00022679"/>
    </source>
</evidence>
<sequence>MSESTEETAHGTDATVLLKGAFASKIFHKRKNYDREIQAFQHLGNCKFVVPLISSEPSALTLVFPRYRTDLLRALTEGHTEVCAVACCRGLLAAIRHCHELNVVHRDVKLDNILLDDSSNPVLCDFSRSLMVTEPSAVHFEGTRLYAAPEALDAGICWKSNDIWSAAVVFYCLVEGLFPFSSTEEIAEDGEDTSTCIRRPRPNEVMPDLSFECSLWNNPFECKVRAMLQRMFVPSYLSRATVHEMSGVLSSEMVTPTKREK</sequence>
<reference evidence="6" key="1">
    <citation type="journal article" date="2020" name="Nature">
        <title>Giant virus diversity and host interactions through global metagenomics.</title>
        <authorList>
            <person name="Schulz F."/>
            <person name="Roux S."/>
            <person name="Paez-Espino D."/>
            <person name="Jungbluth S."/>
            <person name="Walsh D.A."/>
            <person name="Denef V.J."/>
            <person name="McMahon K.D."/>
            <person name="Konstantinidis K.T."/>
            <person name="Eloe-Fadrosh E.A."/>
            <person name="Kyrpides N.C."/>
            <person name="Woyke T."/>
        </authorList>
    </citation>
    <scope>NUCLEOTIDE SEQUENCE</scope>
    <source>
        <strain evidence="6">GVMAG-M-3300020182-33</strain>
    </source>
</reference>
<dbReference type="AlphaFoldDB" id="A0A6C0C1X7"/>
<dbReference type="GO" id="GO:0005524">
    <property type="term" value="F:ATP binding"/>
    <property type="evidence" value="ECO:0007669"/>
    <property type="project" value="UniProtKB-KW"/>
</dbReference>
<dbReference type="InterPro" id="IPR011009">
    <property type="entry name" value="Kinase-like_dom_sf"/>
</dbReference>
<feature type="domain" description="Protein kinase" evidence="5">
    <location>
        <begin position="1"/>
        <end position="254"/>
    </location>
</feature>
<proteinExistence type="predicted"/>
<dbReference type="PROSITE" id="PS50011">
    <property type="entry name" value="PROTEIN_KINASE_DOM"/>
    <property type="match status" value="1"/>
</dbReference>
<keyword evidence="4" id="KW-0067">ATP-binding</keyword>
<dbReference type="SMART" id="SM00220">
    <property type="entry name" value="S_TKc"/>
    <property type="match status" value="1"/>
</dbReference>
<evidence type="ECO:0000256" key="4">
    <source>
        <dbReference type="ARBA" id="ARBA00022840"/>
    </source>
</evidence>
<protein>
    <recommendedName>
        <fullName evidence="5">Protein kinase domain-containing protein</fullName>
    </recommendedName>
</protein>
<dbReference type="SUPFAM" id="SSF56112">
    <property type="entry name" value="Protein kinase-like (PK-like)"/>
    <property type="match status" value="1"/>
</dbReference>
<keyword evidence="2" id="KW-0547">Nucleotide-binding</keyword>
<evidence type="ECO:0000259" key="5">
    <source>
        <dbReference type="PROSITE" id="PS50011"/>
    </source>
</evidence>
<dbReference type="InterPro" id="IPR050205">
    <property type="entry name" value="CDPK_Ser/Thr_kinases"/>
</dbReference>
<dbReference type="InterPro" id="IPR000719">
    <property type="entry name" value="Prot_kinase_dom"/>
</dbReference>
<dbReference type="Pfam" id="PF00069">
    <property type="entry name" value="Pkinase"/>
    <property type="match status" value="1"/>
</dbReference>
<dbReference type="InterPro" id="IPR008271">
    <property type="entry name" value="Ser/Thr_kinase_AS"/>
</dbReference>
<dbReference type="GO" id="GO:0004672">
    <property type="term" value="F:protein kinase activity"/>
    <property type="evidence" value="ECO:0007669"/>
    <property type="project" value="InterPro"/>
</dbReference>
<keyword evidence="1" id="KW-0808">Transferase</keyword>
<dbReference type="PANTHER" id="PTHR24349">
    <property type="entry name" value="SERINE/THREONINE-PROTEIN KINASE"/>
    <property type="match status" value="1"/>
</dbReference>
<dbReference type="CDD" id="cd00180">
    <property type="entry name" value="PKc"/>
    <property type="match status" value="1"/>
</dbReference>
<dbReference type="Gene3D" id="1.10.510.10">
    <property type="entry name" value="Transferase(Phosphotransferase) domain 1"/>
    <property type="match status" value="1"/>
</dbReference>
<keyword evidence="3" id="KW-0418">Kinase</keyword>
<evidence type="ECO:0000256" key="3">
    <source>
        <dbReference type="ARBA" id="ARBA00022777"/>
    </source>
</evidence>
<accession>A0A6C0C1X7</accession>
<evidence type="ECO:0000313" key="6">
    <source>
        <dbReference type="EMBL" id="QHS97563.1"/>
    </source>
</evidence>
<evidence type="ECO:0000256" key="2">
    <source>
        <dbReference type="ARBA" id="ARBA00022741"/>
    </source>
</evidence>